<evidence type="ECO:0000313" key="1">
    <source>
        <dbReference type="EMBL" id="AQY21341.1"/>
    </source>
</evidence>
<reference evidence="1 2" key="1">
    <citation type="submission" date="2015-06" db="EMBL/GenBank/DDBJ databases">
        <title>R. anatipestifer strain HXb2 is the most virulent strain so far, and the genome sequence would help us uncover the pathogenesis.</title>
        <authorList>
            <person name="Hu Q."/>
            <person name="Qi J."/>
            <person name="Bo H."/>
            <person name="Liu G."/>
            <person name="Tao M."/>
            <person name="Ding Y."/>
            <person name="Xue Y."/>
        </authorList>
    </citation>
    <scope>NUCLEOTIDE SEQUENCE [LARGE SCALE GENOMIC DNA]</scope>
    <source>
        <strain evidence="1 2">HXb2</strain>
    </source>
</reference>
<sequence length="98" mass="11116">MKILGITIPDESLDVFILSNEMDGEALVSPDDSKNLDKNFLEIILTLLIKPDVSEDDYSIKYDRSAIMNWYAMECKRLGVPNLLESGKNEVRDMSFLA</sequence>
<dbReference type="Pfam" id="PF20449">
    <property type="entry name" value="DUF6706"/>
    <property type="match status" value="1"/>
</dbReference>
<dbReference type="EMBL" id="CP011859">
    <property type="protein sequence ID" value="AQY21341.1"/>
    <property type="molecule type" value="Genomic_DNA"/>
</dbReference>
<dbReference type="AlphaFoldDB" id="A0A1S7DQN3"/>
<proteinExistence type="predicted"/>
<protein>
    <submittedName>
        <fullName evidence="1">Uncharacterized protein</fullName>
    </submittedName>
</protein>
<organism evidence="1 2">
    <name type="scientific">Riemerella anatipestifer</name>
    <name type="common">Moraxella anatipestifer</name>
    <dbReference type="NCBI Taxonomy" id="34085"/>
    <lineage>
        <taxon>Bacteria</taxon>
        <taxon>Pseudomonadati</taxon>
        <taxon>Bacteroidota</taxon>
        <taxon>Flavobacteriia</taxon>
        <taxon>Flavobacteriales</taxon>
        <taxon>Weeksellaceae</taxon>
        <taxon>Riemerella</taxon>
    </lineage>
</organism>
<name>A0A1S7DQN3_RIEAN</name>
<accession>A0A1S7DQN3</accession>
<gene>
    <name evidence="1" type="ORF">AB406_0382</name>
</gene>
<dbReference type="Proteomes" id="UP000189883">
    <property type="component" value="Chromosome"/>
</dbReference>
<dbReference type="InterPro" id="IPR046552">
    <property type="entry name" value="DUF6706"/>
</dbReference>
<evidence type="ECO:0000313" key="2">
    <source>
        <dbReference type="Proteomes" id="UP000189883"/>
    </source>
</evidence>